<dbReference type="Proteomes" id="UP000283295">
    <property type="component" value="Unassembled WGS sequence"/>
</dbReference>
<proteinExistence type="predicted"/>
<dbReference type="EMBL" id="QRVK01000008">
    <property type="protein sequence ID" value="RGS43250.1"/>
    <property type="molecule type" value="Genomic_DNA"/>
</dbReference>
<dbReference type="AlphaFoldDB" id="A0A412IT27"/>
<keyword evidence="1" id="KW-0472">Membrane</keyword>
<evidence type="ECO:0000313" key="2">
    <source>
        <dbReference type="EMBL" id="RGS43250.1"/>
    </source>
</evidence>
<reference evidence="2 3" key="1">
    <citation type="submission" date="2018-08" db="EMBL/GenBank/DDBJ databases">
        <title>A genome reference for cultivated species of the human gut microbiota.</title>
        <authorList>
            <person name="Zou Y."/>
            <person name="Xue W."/>
            <person name="Luo G."/>
        </authorList>
    </citation>
    <scope>NUCLEOTIDE SEQUENCE [LARGE SCALE GENOMIC DNA]</scope>
    <source>
        <strain evidence="2 3">AF22-21</strain>
    </source>
</reference>
<feature type="transmembrane region" description="Helical" evidence="1">
    <location>
        <begin position="177"/>
        <end position="198"/>
    </location>
</feature>
<evidence type="ECO:0000256" key="1">
    <source>
        <dbReference type="SAM" id="Phobius"/>
    </source>
</evidence>
<organism evidence="2 3">
    <name type="scientific">Coprococcus eutactus</name>
    <dbReference type="NCBI Taxonomy" id="33043"/>
    <lineage>
        <taxon>Bacteria</taxon>
        <taxon>Bacillati</taxon>
        <taxon>Bacillota</taxon>
        <taxon>Clostridia</taxon>
        <taxon>Lachnospirales</taxon>
        <taxon>Lachnospiraceae</taxon>
        <taxon>Coprococcus</taxon>
    </lineage>
</organism>
<accession>A0A412IT27</accession>
<feature type="transmembrane region" description="Helical" evidence="1">
    <location>
        <begin position="101"/>
        <end position="125"/>
    </location>
</feature>
<dbReference type="PANTHER" id="PTHR37305">
    <property type="entry name" value="INTEGRAL MEMBRANE PROTEIN-RELATED"/>
    <property type="match status" value="1"/>
</dbReference>
<feature type="transmembrane region" description="Helical" evidence="1">
    <location>
        <begin position="20"/>
        <end position="40"/>
    </location>
</feature>
<protein>
    <submittedName>
        <fullName evidence="2">ABC transporter permease</fullName>
    </submittedName>
</protein>
<dbReference type="Pfam" id="PF12730">
    <property type="entry name" value="ABC2_membrane_4"/>
    <property type="match status" value="1"/>
</dbReference>
<name>A0A412IT27_9FIRM</name>
<feature type="transmembrane region" description="Helical" evidence="1">
    <location>
        <begin position="228"/>
        <end position="250"/>
    </location>
</feature>
<feature type="transmembrane region" description="Helical" evidence="1">
    <location>
        <begin position="145"/>
        <end position="170"/>
    </location>
</feature>
<dbReference type="OrthoDB" id="1701857at2"/>
<comment type="caution">
    <text evidence="2">The sequence shown here is derived from an EMBL/GenBank/DDBJ whole genome shotgun (WGS) entry which is preliminary data.</text>
</comment>
<dbReference type="PANTHER" id="PTHR37305:SF1">
    <property type="entry name" value="MEMBRANE PROTEIN"/>
    <property type="match status" value="1"/>
</dbReference>
<feature type="transmembrane region" description="Helical" evidence="1">
    <location>
        <begin position="60"/>
        <end position="80"/>
    </location>
</feature>
<sequence>MRRLLSAEFYKLWRSAGFRVCLIVFFVQDIIYLLSVGFVGDILGMELNGFDQFNYLLTSFSGSTVSGMLFGFIAASVITSDYKSRDIQCAIAQGHSRAHILIAKIIVYVVAVWILAMEDIIVYVVGSSIAGGFGRPFDGTVALYMLRSIVCEGFVLTMMFMTCVFIAFSLTSKAASVSINILLFFVLDLGLAVMPLIFQSEKLEKFLSYLPFVAVKEMGDWSIDWGHAGISLTIAAVYGAAMIAATWTVFRKRDLR</sequence>
<gene>
    <name evidence="2" type="ORF">DWX94_05015</name>
</gene>
<evidence type="ECO:0000313" key="3">
    <source>
        <dbReference type="Proteomes" id="UP000283295"/>
    </source>
</evidence>
<keyword evidence="1" id="KW-1133">Transmembrane helix</keyword>
<keyword evidence="1" id="KW-0812">Transmembrane</keyword>